<evidence type="ECO:0000313" key="2">
    <source>
        <dbReference type="EMBL" id="CAJ1975982.1"/>
    </source>
</evidence>
<gene>
    <name evidence="2" type="ORF">AYBTSS11_LOCUS28109</name>
</gene>
<accession>A0AA86VPE8</accession>
<dbReference type="Gramene" id="rna-AYBTSS11_LOCUS28109">
    <property type="protein sequence ID" value="CAJ1975982.1"/>
    <property type="gene ID" value="gene-AYBTSS11_LOCUS28109"/>
</dbReference>
<dbReference type="EMBL" id="OY731406">
    <property type="protein sequence ID" value="CAJ1975982.1"/>
    <property type="molecule type" value="Genomic_DNA"/>
</dbReference>
<proteinExistence type="predicted"/>
<dbReference type="AlphaFoldDB" id="A0AA86VPE8"/>
<organism evidence="2 3">
    <name type="scientific">Sphenostylis stenocarpa</name>
    <dbReference type="NCBI Taxonomy" id="92480"/>
    <lineage>
        <taxon>Eukaryota</taxon>
        <taxon>Viridiplantae</taxon>
        <taxon>Streptophyta</taxon>
        <taxon>Embryophyta</taxon>
        <taxon>Tracheophyta</taxon>
        <taxon>Spermatophyta</taxon>
        <taxon>Magnoliopsida</taxon>
        <taxon>eudicotyledons</taxon>
        <taxon>Gunneridae</taxon>
        <taxon>Pentapetalae</taxon>
        <taxon>rosids</taxon>
        <taxon>fabids</taxon>
        <taxon>Fabales</taxon>
        <taxon>Fabaceae</taxon>
        <taxon>Papilionoideae</taxon>
        <taxon>50 kb inversion clade</taxon>
        <taxon>NPAAA clade</taxon>
        <taxon>indigoferoid/millettioid clade</taxon>
        <taxon>Phaseoleae</taxon>
        <taxon>Sphenostylis</taxon>
    </lineage>
</organism>
<name>A0AA86VPE8_9FABA</name>
<sequence>MEIKEVRLREEKTRYRREVRNRGREGETLGTVDVRKRRGIPEGGRGFASSLWSTRERPERKEEQKFLLCPKDVSGKRQQRKFSLFA</sequence>
<protein>
    <submittedName>
        <fullName evidence="2">Uncharacterized protein</fullName>
    </submittedName>
</protein>
<evidence type="ECO:0000313" key="3">
    <source>
        <dbReference type="Proteomes" id="UP001189624"/>
    </source>
</evidence>
<keyword evidence="3" id="KW-1185">Reference proteome</keyword>
<dbReference type="Proteomes" id="UP001189624">
    <property type="component" value="Chromosome 9"/>
</dbReference>
<reference evidence="2" key="1">
    <citation type="submission" date="2023-10" db="EMBL/GenBank/DDBJ databases">
        <authorList>
            <person name="Domelevo Entfellner J.-B."/>
        </authorList>
    </citation>
    <scope>NUCLEOTIDE SEQUENCE</scope>
</reference>
<feature type="region of interest" description="Disordered" evidence="1">
    <location>
        <begin position="30"/>
        <end position="60"/>
    </location>
</feature>
<evidence type="ECO:0000256" key="1">
    <source>
        <dbReference type="SAM" id="MobiDB-lite"/>
    </source>
</evidence>